<proteinExistence type="predicted"/>
<dbReference type="Proteomes" id="UP000318370">
    <property type="component" value="Unassembled WGS sequence"/>
</dbReference>
<dbReference type="AlphaFoldDB" id="A0A564IFB3"/>
<reference evidence="1 2" key="1">
    <citation type="submission" date="2019-07" db="EMBL/GenBank/DDBJ databases">
        <authorList>
            <person name="Brisse S."/>
            <person name="Rodrigues C."/>
            <person name="Thorpe H."/>
        </authorList>
    </citation>
    <scope>NUCLEOTIDE SEQUENCE [LARGE SCALE GENOMIC DNA]</scope>
    <source>
        <strain evidence="1">SB6408</strain>
    </source>
</reference>
<dbReference type="EMBL" id="CABGHF010000004">
    <property type="protein sequence ID" value="VUS42748.1"/>
    <property type="molecule type" value="Genomic_DNA"/>
</dbReference>
<protein>
    <submittedName>
        <fullName evidence="1">Uncharacterized protein</fullName>
    </submittedName>
</protein>
<gene>
    <name evidence="1" type="ORF">SB6408_03641</name>
</gene>
<evidence type="ECO:0000313" key="2">
    <source>
        <dbReference type="Proteomes" id="UP000318370"/>
    </source>
</evidence>
<name>A0A564IFB3_9ENTR</name>
<accession>A0A564IFB3</accession>
<organism evidence="1 2">
    <name type="scientific">Klebsiella spallanzanii</name>
    <dbReference type="NCBI Taxonomy" id="2587528"/>
    <lineage>
        <taxon>Bacteria</taxon>
        <taxon>Pseudomonadati</taxon>
        <taxon>Pseudomonadota</taxon>
        <taxon>Gammaproteobacteria</taxon>
        <taxon>Enterobacterales</taxon>
        <taxon>Enterobacteriaceae</taxon>
        <taxon>Klebsiella/Raoultella group</taxon>
        <taxon>Klebsiella</taxon>
    </lineage>
</organism>
<sequence length="79" mass="8637">MKTLPEALPDLPPTYSVDVKIDPRTPEGRKAMRLLDVPTAILVAALGLPPKHTRPDMYYSKGALCLMATAEGLTPMDFK</sequence>
<evidence type="ECO:0000313" key="1">
    <source>
        <dbReference type="EMBL" id="VUS42748.1"/>
    </source>
</evidence>